<comment type="caution">
    <text evidence="1">The sequence shown here is derived from an EMBL/GenBank/DDBJ whole genome shotgun (WGS) entry which is preliminary data.</text>
</comment>
<name>A0A540MVU5_MALBA</name>
<dbReference type="EMBL" id="VIEB01000164">
    <property type="protein sequence ID" value="TQE02902.1"/>
    <property type="molecule type" value="Genomic_DNA"/>
</dbReference>
<reference evidence="1 2" key="1">
    <citation type="journal article" date="2019" name="G3 (Bethesda)">
        <title>Sequencing of a Wild Apple (Malus baccata) Genome Unravels the Differences Between Cultivated and Wild Apple Species Regarding Disease Resistance and Cold Tolerance.</title>
        <authorList>
            <person name="Chen X."/>
        </authorList>
    </citation>
    <scope>NUCLEOTIDE SEQUENCE [LARGE SCALE GENOMIC DNA]</scope>
    <source>
        <strain evidence="2">cv. Shandingzi</strain>
        <tissue evidence="1">Leaves</tissue>
    </source>
</reference>
<keyword evidence="2" id="KW-1185">Reference proteome</keyword>
<evidence type="ECO:0000313" key="2">
    <source>
        <dbReference type="Proteomes" id="UP000315295"/>
    </source>
</evidence>
<gene>
    <name evidence="1" type="ORF">C1H46_011460</name>
</gene>
<sequence length="144" mass="16812">MSPTVVSGGFPDGICALRGLKEMGLVMPCCIKPEEPEGSRKTWLERDGFGDAVLHKTRRTQRKSIWLEEDGFGDAVLHKTRRTQRKPLTKNNHYHNAHSTWHESHQGKSYYKREINRSLLPRKVLRDLEKFQRFTEKKKILLTN</sequence>
<evidence type="ECO:0000313" key="1">
    <source>
        <dbReference type="EMBL" id="TQE02902.1"/>
    </source>
</evidence>
<proteinExistence type="predicted"/>
<dbReference type="AlphaFoldDB" id="A0A540MVU5"/>
<protein>
    <submittedName>
        <fullName evidence="1">Uncharacterized protein</fullName>
    </submittedName>
</protein>
<organism evidence="1 2">
    <name type="scientific">Malus baccata</name>
    <name type="common">Siberian crab apple</name>
    <name type="synonym">Pyrus baccata</name>
    <dbReference type="NCBI Taxonomy" id="106549"/>
    <lineage>
        <taxon>Eukaryota</taxon>
        <taxon>Viridiplantae</taxon>
        <taxon>Streptophyta</taxon>
        <taxon>Embryophyta</taxon>
        <taxon>Tracheophyta</taxon>
        <taxon>Spermatophyta</taxon>
        <taxon>Magnoliopsida</taxon>
        <taxon>eudicotyledons</taxon>
        <taxon>Gunneridae</taxon>
        <taxon>Pentapetalae</taxon>
        <taxon>rosids</taxon>
        <taxon>fabids</taxon>
        <taxon>Rosales</taxon>
        <taxon>Rosaceae</taxon>
        <taxon>Amygdaloideae</taxon>
        <taxon>Maleae</taxon>
        <taxon>Malus</taxon>
    </lineage>
</organism>
<accession>A0A540MVU5</accession>
<dbReference type="Proteomes" id="UP000315295">
    <property type="component" value="Unassembled WGS sequence"/>
</dbReference>